<feature type="compositionally biased region" description="Pro residues" evidence="2">
    <location>
        <begin position="144"/>
        <end position="154"/>
    </location>
</feature>
<keyword evidence="1" id="KW-0175">Coiled coil</keyword>
<dbReference type="InterPro" id="IPR016135">
    <property type="entry name" value="UBQ-conjugating_enzyme/RWD"/>
</dbReference>
<name>A0AAV4LZ55_BABCB</name>
<evidence type="ECO:0000313" key="3">
    <source>
        <dbReference type="EMBL" id="GIX63794.1"/>
    </source>
</evidence>
<comment type="caution">
    <text evidence="3">The sequence shown here is derived from an EMBL/GenBank/DDBJ whole genome shotgun (WGS) entry which is preliminary data.</text>
</comment>
<gene>
    <name evidence="3" type="ORF">BcabD6B2_32290</name>
</gene>
<dbReference type="EMBL" id="BPLF01000002">
    <property type="protein sequence ID" value="GIX63794.1"/>
    <property type="molecule type" value="Genomic_DNA"/>
</dbReference>
<sequence>MPLERVAEIASLQKTFKNLTSKGAFSTVYVLPLTSVFGVSDCVLHIRVPRSYPERPVEITAVNPIPHPWIESNGFVRYPDWLKDLPLVYVVEAVITQFRDYHEPSDVTLIPSYQAVQAPSRRARQEYEEQLGERTVTSQVRADSPPPSSVPSPPVESDEPKVPSDSLPQSAELVQKTREVDAMVLKACQNPPTAAFPVLVDADRDEVLNMLSNEDMRWKVLYASPELAELTSSLHELLKTNEATSLEILATVNKKQDRLQAIDQKLKTLEDMNLKPEDARKMQEQYRELHREQNQRLIAQLRQQIDDKTTAMQGGDARFEDCYDELLALHRRCNELATIQLALFS</sequence>
<dbReference type="Proteomes" id="UP001497744">
    <property type="component" value="Unassembled WGS sequence"/>
</dbReference>
<proteinExistence type="predicted"/>
<evidence type="ECO:0000313" key="4">
    <source>
        <dbReference type="Proteomes" id="UP001497744"/>
    </source>
</evidence>
<dbReference type="GeneID" id="94195275"/>
<accession>A0AAV4LZ55</accession>
<dbReference type="AlphaFoldDB" id="A0AAV4LZ55"/>
<evidence type="ECO:0000256" key="2">
    <source>
        <dbReference type="SAM" id="MobiDB-lite"/>
    </source>
</evidence>
<protein>
    <submittedName>
        <fullName evidence="3">DivIVA domain-containing protein</fullName>
    </submittedName>
</protein>
<evidence type="ECO:0000256" key="1">
    <source>
        <dbReference type="SAM" id="Coils"/>
    </source>
</evidence>
<reference evidence="3 4" key="1">
    <citation type="submission" date="2021-06" db="EMBL/GenBank/DDBJ databases">
        <title>Genome sequence of Babesia caballi.</title>
        <authorList>
            <person name="Yamagishi J."/>
            <person name="Kidaka T."/>
            <person name="Ochi A."/>
        </authorList>
    </citation>
    <scope>NUCLEOTIDE SEQUENCE [LARGE SCALE GENOMIC DNA]</scope>
    <source>
        <strain evidence="3">USDA-D6B2</strain>
    </source>
</reference>
<dbReference type="RefSeq" id="XP_067715863.1">
    <property type="nucleotide sequence ID" value="XM_067859762.1"/>
</dbReference>
<dbReference type="CDD" id="cd00195">
    <property type="entry name" value="UBCc_UEV"/>
    <property type="match status" value="1"/>
</dbReference>
<feature type="coiled-coil region" evidence="1">
    <location>
        <begin position="252"/>
        <end position="311"/>
    </location>
</feature>
<organism evidence="3 4">
    <name type="scientific">Babesia caballi</name>
    <dbReference type="NCBI Taxonomy" id="5871"/>
    <lineage>
        <taxon>Eukaryota</taxon>
        <taxon>Sar</taxon>
        <taxon>Alveolata</taxon>
        <taxon>Apicomplexa</taxon>
        <taxon>Aconoidasida</taxon>
        <taxon>Piroplasmida</taxon>
        <taxon>Babesiidae</taxon>
        <taxon>Babesia</taxon>
    </lineage>
</organism>
<dbReference type="SUPFAM" id="SSF54495">
    <property type="entry name" value="UBC-like"/>
    <property type="match status" value="1"/>
</dbReference>
<keyword evidence="4" id="KW-1185">Reference proteome</keyword>
<feature type="region of interest" description="Disordered" evidence="2">
    <location>
        <begin position="120"/>
        <end position="168"/>
    </location>
</feature>